<dbReference type="Proteomes" id="UP000239663">
    <property type="component" value="Unassembled WGS sequence"/>
</dbReference>
<gene>
    <name evidence="4" type="ORF">CYL18_02815</name>
</gene>
<keyword evidence="5" id="KW-1185">Reference proteome</keyword>
<reference evidence="4 5" key="1">
    <citation type="submission" date="2017-12" db="EMBL/GenBank/DDBJ databases">
        <title>Taxonomic description and draft genome of Pradoshia cofamensis Gen. nov., sp. nov., a thermotolerant bacillale isolated from anterior gut of earthworm Eisenia fetida.</title>
        <authorList>
            <person name="Saha T."/>
            <person name="Chakraborty R."/>
        </authorList>
    </citation>
    <scope>NUCLEOTIDE SEQUENCE [LARGE SCALE GENOMIC DNA]</scope>
    <source>
        <strain evidence="4 5">EAG3</strain>
    </source>
</reference>
<comment type="caution">
    <text evidence="4">The sequence shown here is derived from an EMBL/GenBank/DDBJ whole genome shotgun (WGS) entry which is preliminary data.</text>
</comment>
<protein>
    <recommendedName>
        <fullName evidence="3">Glycosyl hydrolase-like 10 domain-containing protein</fullName>
    </recommendedName>
</protein>
<dbReference type="PANTHER" id="PTHR43405">
    <property type="entry name" value="GLYCOSYL HYDROLASE DIGH"/>
    <property type="match status" value="1"/>
</dbReference>
<proteinExistence type="predicted"/>
<dbReference type="EMBL" id="PKOZ01000001">
    <property type="protein sequence ID" value="PQD96835.1"/>
    <property type="molecule type" value="Genomic_DNA"/>
</dbReference>
<accession>A0A2S7N4D5</accession>
<sequence length="499" mass="56148">MKKRLLMISLTCLFMVSGLFPNQPDAAGTGQDEFRAFWVDAFHDGFKTEDQVDQLIEDVEAANANAVIVQVRRRGDSYFNKALEPRTQDPSLQEDFDVLEDLIDKAHSKGIEVHAWLATLPIWNSLTPPTSPDHVFNTNGPSAEGEDFWLMTNANGAMRSGADYVLDPGHPDALDYTVDQYVNVVKNYDVDGIHLDLARYMGTDWGYNPTSIARYQEAFQTDSIPEPNDPNWAEWRREQINSMVRKVYLKAIALNPQVKVSCATIAWGAGPKTQEEYNNTRTMTEVFQDWQSWLRDEIIDLAIPMNYDREHVESQRQWYDEWIAFQKANQFNRQIVAGPAAYLNSIDSTLAQTRRALAPDDEGRKLAGVSYYSYAVTDMDNQPRSTFLDALVNGTENEAAVFPGKADVPEMKWKTKPKSGYLMGQALTFKKQDITDSTLEIRGAKGFKKTIKTDGNGWFGLSGLKPGVYVVKLSGEHKSPAYPVIIKAGKVKNMTVIGK</sequence>
<dbReference type="InterPro" id="IPR003790">
    <property type="entry name" value="GHL10"/>
</dbReference>
<evidence type="ECO:0000256" key="1">
    <source>
        <dbReference type="ARBA" id="ARBA00022729"/>
    </source>
</evidence>
<dbReference type="SUPFAM" id="SSF51445">
    <property type="entry name" value="(Trans)glycosidases"/>
    <property type="match status" value="1"/>
</dbReference>
<dbReference type="AlphaFoldDB" id="A0A2S7N4D5"/>
<name>A0A2S7N4D5_9BACI</name>
<feature type="domain" description="Glycosyl hydrolase-like 10" evidence="3">
    <location>
        <begin position="34"/>
        <end position="329"/>
    </location>
</feature>
<dbReference type="OrthoDB" id="9794671at2"/>
<organism evidence="4 5">
    <name type="scientific">Pradoshia eiseniae</name>
    <dbReference type="NCBI Taxonomy" id="2064768"/>
    <lineage>
        <taxon>Bacteria</taxon>
        <taxon>Bacillati</taxon>
        <taxon>Bacillota</taxon>
        <taxon>Bacilli</taxon>
        <taxon>Bacillales</taxon>
        <taxon>Bacillaceae</taxon>
        <taxon>Pradoshia</taxon>
    </lineage>
</organism>
<dbReference type="InterPro" id="IPR017853">
    <property type="entry name" value="GH"/>
</dbReference>
<evidence type="ECO:0000313" key="4">
    <source>
        <dbReference type="EMBL" id="PQD96835.1"/>
    </source>
</evidence>
<keyword evidence="1 2" id="KW-0732">Signal</keyword>
<dbReference type="InterPro" id="IPR052177">
    <property type="entry name" value="Divisome_Glycosyl_Hydrolase"/>
</dbReference>
<evidence type="ECO:0000256" key="2">
    <source>
        <dbReference type="SAM" id="SignalP"/>
    </source>
</evidence>
<feature type="signal peptide" evidence="2">
    <location>
        <begin position="1"/>
        <end position="26"/>
    </location>
</feature>
<dbReference type="Gene3D" id="3.20.20.80">
    <property type="entry name" value="Glycosidases"/>
    <property type="match status" value="1"/>
</dbReference>
<evidence type="ECO:0000259" key="3">
    <source>
        <dbReference type="Pfam" id="PF02638"/>
    </source>
</evidence>
<evidence type="ECO:0000313" key="5">
    <source>
        <dbReference type="Proteomes" id="UP000239663"/>
    </source>
</evidence>
<dbReference type="RefSeq" id="WP_104847930.1">
    <property type="nucleotide sequence ID" value="NZ_PKOZ01000001.1"/>
</dbReference>
<dbReference type="PANTHER" id="PTHR43405:SF1">
    <property type="entry name" value="GLYCOSYL HYDROLASE DIGH"/>
    <property type="match status" value="1"/>
</dbReference>
<feature type="chain" id="PRO_5015723570" description="Glycosyl hydrolase-like 10 domain-containing protein" evidence="2">
    <location>
        <begin position="27"/>
        <end position="499"/>
    </location>
</feature>
<dbReference type="Pfam" id="PF02638">
    <property type="entry name" value="GHL10"/>
    <property type="match status" value="1"/>
</dbReference>